<dbReference type="InterPro" id="IPR000516">
    <property type="entry name" value="Ni-dep_Hydgase_cyt-B"/>
</dbReference>
<dbReference type="PRINTS" id="PR00161">
    <property type="entry name" value="NIHGNASECYTB"/>
</dbReference>
<organism evidence="9 10">
    <name type="scientific">Propionispira arboris</name>
    <dbReference type="NCBI Taxonomy" id="84035"/>
    <lineage>
        <taxon>Bacteria</taxon>
        <taxon>Bacillati</taxon>
        <taxon>Bacillota</taxon>
        <taxon>Negativicutes</taxon>
        <taxon>Selenomonadales</taxon>
        <taxon>Selenomonadaceae</taxon>
        <taxon>Propionispira</taxon>
    </lineage>
</organism>
<dbReference type="GO" id="GO:0005886">
    <property type="term" value="C:plasma membrane"/>
    <property type="evidence" value="ECO:0007669"/>
    <property type="project" value="UniProtKB-SubCell"/>
</dbReference>
<reference evidence="9 10" key="1">
    <citation type="submission" date="2016-10" db="EMBL/GenBank/DDBJ databases">
        <authorList>
            <person name="de Groot N.N."/>
        </authorList>
    </citation>
    <scope>NUCLEOTIDE SEQUENCE [LARGE SCALE GENOMIC DNA]</scope>
    <source>
        <strain evidence="9 10">DSM 2179</strain>
    </source>
</reference>
<evidence type="ECO:0000256" key="5">
    <source>
        <dbReference type="ARBA" id="ARBA00022989"/>
    </source>
</evidence>
<feature type="transmembrane region" description="Helical" evidence="7">
    <location>
        <begin position="161"/>
        <end position="184"/>
    </location>
</feature>
<keyword evidence="3" id="KW-1003">Cell membrane</keyword>
<dbReference type="AlphaFoldDB" id="A0A1H6UBY2"/>
<accession>A0A1H6UBY2</accession>
<evidence type="ECO:0000256" key="1">
    <source>
        <dbReference type="ARBA" id="ARBA00004651"/>
    </source>
</evidence>
<keyword evidence="4 7" id="KW-0812">Transmembrane</keyword>
<comment type="subcellular location">
    <subcellularLocation>
        <location evidence="1">Cell membrane</location>
        <topology evidence="1">Multi-pass membrane protein</topology>
    </subcellularLocation>
</comment>
<evidence type="ECO:0000259" key="8">
    <source>
        <dbReference type="Pfam" id="PF01292"/>
    </source>
</evidence>
<dbReference type="GO" id="GO:0009061">
    <property type="term" value="P:anaerobic respiration"/>
    <property type="evidence" value="ECO:0007669"/>
    <property type="project" value="TreeGrafter"/>
</dbReference>
<proteinExistence type="inferred from homology"/>
<dbReference type="EMBL" id="FNZK01000001">
    <property type="protein sequence ID" value="SEI89086.1"/>
    <property type="molecule type" value="Genomic_DNA"/>
</dbReference>
<dbReference type="GO" id="GO:0009326">
    <property type="term" value="C:formate dehydrogenase complex"/>
    <property type="evidence" value="ECO:0007669"/>
    <property type="project" value="TreeGrafter"/>
</dbReference>
<dbReference type="GO" id="GO:0022904">
    <property type="term" value="P:respiratory electron transport chain"/>
    <property type="evidence" value="ECO:0007669"/>
    <property type="project" value="InterPro"/>
</dbReference>
<dbReference type="PANTHER" id="PTHR30074">
    <property type="entry name" value="FORMATE DEHYDROGENASE, NITRATE-INDUCIBLE, CYTOCHROME B556 FDN SUBUNIT"/>
    <property type="match status" value="1"/>
</dbReference>
<evidence type="ECO:0000313" key="10">
    <source>
        <dbReference type="Proteomes" id="UP000199662"/>
    </source>
</evidence>
<keyword evidence="6 7" id="KW-0472">Membrane</keyword>
<evidence type="ECO:0000256" key="3">
    <source>
        <dbReference type="ARBA" id="ARBA00022475"/>
    </source>
</evidence>
<evidence type="ECO:0000256" key="6">
    <source>
        <dbReference type="ARBA" id="ARBA00023136"/>
    </source>
</evidence>
<dbReference type="InterPro" id="IPR051817">
    <property type="entry name" value="FDH_cytochrome_b556_subunit"/>
</dbReference>
<feature type="transmembrane region" description="Helical" evidence="7">
    <location>
        <begin position="20"/>
        <end position="40"/>
    </location>
</feature>
<comment type="similarity">
    <text evidence="2">Belongs to the HupC/HyaC/HydC family.</text>
</comment>
<dbReference type="Gene3D" id="1.20.950.20">
    <property type="entry name" value="Transmembrane di-heme cytochromes, Chain C"/>
    <property type="match status" value="1"/>
</dbReference>
<sequence>MTKYDDNAVVLKHEAGTRLFHWGLILGFLPTAFTGIAIWLKPFSGDMMNVLMMVHIVGAWVLSLACVLFFIFRHKRVVAFWREIFTWTKDDVAWMKVSGGYPQKIFLGKIVPVPPMRKMNSGQKMMGIMVFIGTILVVVTGWILYAALPMVPKEIAFYADLIHLIVGLGLTICVVCGHIVLSIYNWKECVCMFGDGTMRVNDAKHHNELWVNEDIEPVETTN</sequence>
<dbReference type="SUPFAM" id="SSF81342">
    <property type="entry name" value="Transmembrane di-heme cytochromes"/>
    <property type="match status" value="1"/>
</dbReference>
<feature type="transmembrane region" description="Helical" evidence="7">
    <location>
        <begin position="52"/>
        <end position="72"/>
    </location>
</feature>
<dbReference type="Proteomes" id="UP000199662">
    <property type="component" value="Unassembled WGS sequence"/>
</dbReference>
<dbReference type="InterPro" id="IPR011577">
    <property type="entry name" value="Cyt_b561_bac/Ni-Hgenase"/>
</dbReference>
<dbReference type="GO" id="GO:0009055">
    <property type="term" value="F:electron transfer activity"/>
    <property type="evidence" value="ECO:0007669"/>
    <property type="project" value="InterPro"/>
</dbReference>
<dbReference type="RefSeq" id="WP_091828669.1">
    <property type="nucleotide sequence ID" value="NZ_FNZK01000001.1"/>
</dbReference>
<feature type="domain" description="Cytochrome b561 bacterial/Ni-hydrogenase" evidence="8">
    <location>
        <begin position="13"/>
        <end position="186"/>
    </location>
</feature>
<protein>
    <submittedName>
        <fullName evidence="9">Formate dehydrogenase subunit gamma</fullName>
    </submittedName>
</protein>
<gene>
    <name evidence="9" type="ORF">SAMN05660742_101367</name>
</gene>
<feature type="transmembrane region" description="Helical" evidence="7">
    <location>
        <begin position="126"/>
        <end position="149"/>
    </location>
</feature>
<dbReference type="PANTHER" id="PTHR30074:SF5">
    <property type="entry name" value="FORMATE DEHYDROGENASE, NITRATE-INDUCIBLE, CYTOCHROME B556(FDN) SUBUNIT"/>
    <property type="match status" value="1"/>
</dbReference>
<dbReference type="Pfam" id="PF01292">
    <property type="entry name" value="Ni_hydr_CYTB"/>
    <property type="match status" value="1"/>
</dbReference>
<evidence type="ECO:0000256" key="4">
    <source>
        <dbReference type="ARBA" id="ARBA00022692"/>
    </source>
</evidence>
<dbReference type="GO" id="GO:0005506">
    <property type="term" value="F:iron ion binding"/>
    <property type="evidence" value="ECO:0007669"/>
    <property type="project" value="InterPro"/>
</dbReference>
<dbReference type="STRING" id="84035.SAMN05660742_101367"/>
<keyword evidence="5 7" id="KW-1133">Transmembrane helix</keyword>
<dbReference type="InterPro" id="IPR016174">
    <property type="entry name" value="Di-haem_cyt_TM"/>
</dbReference>
<dbReference type="GO" id="GO:0036397">
    <property type="term" value="F:formate dehydrogenase (quinone) activity"/>
    <property type="evidence" value="ECO:0007669"/>
    <property type="project" value="TreeGrafter"/>
</dbReference>
<dbReference type="GO" id="GO:0015944">
    <property type="term" value="P:formate oxidation"/>
    <property type="evidence" value="ECO:0007669"/>
    <property type="project" value="TreeGrafter"/>
</dbReference>
<evidence type="ECO:0000256" key="7">
    <source>
        <dbReference type="SAM" id="Phobius"/>
    </source>
</evidence>
<evidence type="ECO:0000313" key="9">
    <source>
        <dbReference type="EMBL" id="SEI89086.1"/>
    </source>
</evidence>
<evidence type="ECO:0000256" key="2">
    <source>
        <dbReference type="ARBA" id="ARBA00008622"/>
    </source>
</evidence>
<name>A0A1H6UBY2_9FIRM</name>
<keyword evidence="10" id="KW-1185">Reference proteome</keyword>